<dbReference type="InterPro" id="IPR000504">
    <property type="entry name" value="RRM_dom"/>
</dbReference>
<gene>
    <name evidence="6" type="ORF">TPC1_10121</name>
</gene>
<sequence>MSRVFVSNIPENFTTNELQLLFSQANIPYSGGELKIMKSKRHTQDGQSTGRFVVLNFDTDVIANTAMEAINLMVVTVGPKDEKKEIHIRATPFIPNFRQYLENPKSNLVIYNIPAELNQSDLKELFAEFGKVLSTLVKKPSAPKGAALPNAKAPTGIGYVLFEHQEEADKAMEQANGKFLGPNQLFIQKYKTLKQRMEDNSDVLVKSLPKEWTEEEVKQFVTSSMGKTMEEIFAPNTIVTIRPDTRPETVNSNGMQAIFTCVSKLVAEEVVQKIDGMNKKFETEGVVQEVTICAKLTRGMIACMRGEQSAANKKKYADSGRNIQVFSISKETTQEDIREFFSKYGEIEEVSAPTRKAEEINEAIFHYNILFKTVESADKAIEQGPKDEKNAVKRLAITGSDIRVNKFVEHHDVKSNQKHNRAKRDNIE</sequence>
<dbReference type="Pfam" id="PF00076">
    <property type="entry name" value="RRM_1"/>
    <property type="match status" value="2"/>
</dbReference>
<dbReference type="EMBL" id="GDID01000089">
    <property type="protein sequence ID" value="JAP96517.1"/>
    <property type="molecule type" value="Transcribed_RNA"/>
</dbReference>
<feature type="domain" description="RRM" evidence="5">
    <location>
        <begin position="106"/>
        <end position="192"/>
    </location>
</feature>
<accession>A0A146KJ74</accession>
<organism evidence="6">
    <name type="scientific">Trepomonas sp. PC1</name>
    <dbReference type="NCBI Taxonomy" id="1076344"/>
    <lineage>
        <taxon>Eukaryota</taxon>
        <taxon>Metamonada</taxon>
        <taxon>Diplomonadida</taxon>
        <taxon>Hexamitidae</taxon>
        <taxon>Hexamitinae</taxon>
        <taxon>Trepomonas</taxon>
    </lineage>
</organism>
<evidence type="ECO:0000313" key="6">
    <source>
        <dbReference type="EMBL" id="JAP96517.1"/>
    </source>
</evidence>
<dbReference type="PROSITE" id="PS50102">
    <property type="entry name" value="RRM"/>
    <property type="match status" value="3"/>
</dbReference>
<evidence type="ECO:0000256" key="1">
    <source>
        <dbReference type="ARBA" id="ARBA00022737"/>
    </source>
</evidence>
<feature type="domain" description="RRM" evidence="5">
    <location>
        <begin position="2"/>
        <end position="93"/>
    </location>
</feature>
<keyword evidence="2 3" id="KW-0694">RNA-binding</keyword>
<dbReference type="PANTHER" id="PTHR24012">
    <property type="entry name" value="RNA BINDING PROTEIN"/>
    <property type="match status" value="1"/>
</dbReference>
<dbReference type="InterPro" id="IPR035979">
    <property type="entry name" value="RBD_domain_sf"/>
</dbReference>
<evidence type="ECO:0000256" key="3">
    <source>
        <dbReference type="PROSITE-ProRule" id="PRU00176"/>
    </source>
</evidence>
<dbReference type="CDD" id="cd00590">
    <property type="entry name" value="RRM_SF"/>
    <property type="match status" value="3"/>
</dbReference>
<dbReference type="GO" id="GO:0003723">
    <property type="term" value="F:RNA binding"/>
    <property type="evidence" value="ECO:0007669"/>
    <property type="project" value="UniProtKB-UniRule"/>
</dbReference>
<protein>
    <submittedName>
        <fullName evidence="6">Polyadenylate-binding protein</fullName>
    </submittedName>
</protein>
<feature type="region of interest" description="Disordered" evidence="4">
    <location>
        <begin position="408"/>
        <end position="428"/>
    </location>
</feature>
<dbReference type="InterPro" id="IPR012677">
    <property type="entry name" value="Nucleotide-bd_a/b_plait_sf"/>
</dbReference>
<dbReference type="Gene3D" id="3.30.70.330">
    <property type="match status" value="3"/>
</dbReference>
<name>A0A146KJ74_9EUKA</name>
<evidence type="ECO:0000259" key="5">
    <source>
        <dbReference type="PROSITE" id="PS50102"/>
    </source>
</evidence>
<dbReference type="SUPFAM" id="SSF54928">
    <property type="entry name" value="RNA-binding domain, RBD"/>
    <property type="match status" value="3"/>
</dbReference>
<reference evidence="6" key="1">
    <citation type="submission" date="2015-07" db="EMBL/GenBank/DDBJ databases">
        <title>Adaptation to a free-living lifestyle via gene acquisitions in the diplomonad Trepomonas sp. PC1.</title>
        <authorList>
            <person name="Xu F."/>
            <person name="Jerlstrom-Hultqvist J."/>
            <person name="Kolisko M."/>
            <person name="Simpson A.G.B."/>
            <person name="Roger A.J."/>
            <person name="Svard S.G."/>
            <person name="Andersson J.O."/>
        </authorList>
    </citation>
    <scope>NUCLEOTIDE SEQUENCE</scope>
    <source>
        <strain evidence="6">PC1</strain>
    </source>
</reference>
<dbReference type="SMART" id="SM00360">
    <property type="entry name" value="RRM"/>
    <property type="match status" value="3"/>
</dbReference>
<evidence type="ECO:0000256" key="2">
    <source>
        <dbReference type="ARBA" id="ARBA00022884"/>
    </source>
</evidence>
<evidence type="ECO:0000256" key="4">
    <source>
        <dbReference type="SAM" id="MobiDB-lite"/>
    </source>
</evidence>
<dbReference type="AlphaFoldDB" id="A0A146KJ74"/>
<feature type="domain" description="RRM" evidence="5">
    <location>
        <begin position="321"/>
        <end position="409"/>
    </location>
</feature>
<proteinExistence type="predicted"/>
<keyword evidence="1" id="KW-0677">Repeat</keyword>